<evidence type="ECO:0000259" key="9">
    <source>
        <dbReference type="PROSITE" id="PS50850"/>
    </source>
</evidence>
<evidence type="ECO:0000256" key="4">
    <source>
        <dbReference type="ARBA" id="ARBA00022692"/>
    </source>
</evidence>
<dbReference type="PANTHER" id="PTHR48022:SF77">
    <property type="entry name" value="MAJOR FACILITATOR SUPERFAMILY (MFS) PROFILE DOMAIN-CONTAINING PROTEIN"/>
    <property type="match status" value="1"/>
</dbReference>
<keyword evidence="6 8" id="KW-0472">Membrane</keyword>
<evidence type="ECO:0000256" key="3">
    <source>
        <dbReference type="ARBA" id="ARBA00022448"/>
    </source>
</evidence>
<feature type="transmembrane region" description="Helical" evidence="8">
    <location>
        <begin position="28"/>
        <end position="48"/>
    </location>
</feature>
<evidence type="ECO:0000256" key="7">
    <source>
        <dbReference type="RuleBase" id="RU003346"/>
    </source>
</evidence>
<feature type="transmembrane region" description="Helical" evidence="8">
    <location>
        <begin position="331"/>
        <end position="352"/>
    </location>
</feature>
<dbReference type="Proteomes" id="UP001345691">
    <property type="component" value="Unassembled WGS sequence"/>
</dbReference>
<feature type="transmembrane region" description="Helical" evidence="8">
    <location>
        <begin position="55"/>
        <end position="75"/>
    </location>
</feature>
<keyword evidence="5 8" id="KW-1133">Transmembrane helix</keyword>
<dbReference type="NCBIfam" id="TIGR00879">
    <property type="entry name" value="SP"/>
    <property type="match status" value="1"/>
</dbReference>
<dbReference type="InterPro" id="IPR003663">
    <property type="entry name" value="Sugar/inositol_transpt"/>
</dbReference>
<dbReference type="SUPFAM" id="SSF103473">
    <property type="entry name" value="MFS general substrate transporter"/>
    <property type="match status" value="1"/>
</dbReference>
<keyword evidence="11" id="KW-1185">Reference proteome</keyword>
<feature type="transmembrane region" description="Helical" evidence="8">
    <location>
        <begin position="364"/>
        <end position="387"/>
    </location>
</feature>
<dbReference type="InterPro" id="IPR036259">
    <property type="entry name" value="MFS_trans_sf"/>
</dbReference>
<feature type="transmembrane region" description="Helical" evidence="8">
    <location>
        <begin position="268"/>
        <end position="285"/>
    </location>
</feature>
<dbReference type="InterPro" id="IPR050360">
    <property type="entry name" value="MFS_Sugar_Transporters"/>
</dbReference>
<reference evidence="10 11" key="1">
    <citation type="submission" date="2023-08" db="EMBL/GenBank/DDBJ databases">
        <title>Black Yeasts Isolated from many extreme environments.</title>
        <authorList>
            <person name="Coleine C."/>
            <person name="Stajich J.E."/>
            <person name="Selbmann L."/>
        </authorList>
    </citation>
    <scope>NUCLEOTIDE SEQUENCE [LARGE SCALE GENOMIC DNA]</scope>
    <source>
        <strain evidence="10 11">CCFEE 6328</strain>
    </source>
</reference>
<evidence type="ECO:0000256" key="5">
    <source>
        <dbReference type="ARBA" id="ARBA00022989"/>
    </source>
</evidence>
<protein>
    <recommendedName>
        <fullName evidence="9">Major facilitator superfamily (MFS) profile domain-containing protein</fullName>
    </recommendedName>
</protein>
<feature type="transmembrane region" description="Helical" evidence="8">
    <location>
        <begin position="114"/>
        <end position="132"/>
    </location>
</feature>
<evidence type="ECO:0000313" key="10">
    <source>
        <dbReference type="EMBL" id="KAK5062007.1"/>
    </source>
</evidence>
<keyword evidence="3 7" id="KW-0813">Transport</keyword>
<feature type="domain" description="Major facilitator superfamily (MFS) profile" evidence="9">
    <location>
        <begin position="1"/>
        <end position="421"/>
    </location>
</feature>
<dbReference type="PRINTS" id="PR00171">
    <property type="entry name" value="SUGRTRNSPORT"/>
</dbReference>
<evidence type="ECO:0000256" key="2">
    <source>
        <dbReference type="ARBA" id="ARBA00010992"/>
    </source>
</evidence>
<proteinExistence type="inferred from homology"/>
<dbReference type="PROSITE" id="PS50850">
    <property type="entry name" value="MFS"/>
    <property type="match status" value="1"/>
</dbReference>
<dbReference type="Gene3D" id="1.20.1250.20">
    <property type="entry name" value="MFS general substrate transporter like domains"/>
    <property type="match status" value="1"/>
</dbReference>
<feature type="transmembrane region" description="Helical" evidence="8">
    <location>
        <begin position="147"/>
        <end position="167"/>
    </location>
</feature>
<feature type="transmembrane region" description="Helical" evidence="8">
    <location>
        <begin position="241"/>
        <end position="262"/>
    </location>
</feature>
<comment type="subcellular location">
    <subcellularLocation>
        <location evidence="1">Membrane</location>
        <topology evidence="1">Multi-pass membrane protein</topology>
    </subcellularLocation>
</comment>
<dbReference type="PANTHER" id="PTHR48022">
    <property type="entry name" value="PLASTIDIC GLUCOSE TRANSPORTER 4"/>
    <property type="match status" value="1"/>
</dbReference>
<gene>
    <name evidence="10" type="ORF">LTR69_005191</name>
</gene>
<feature type="transmembrane region" description="Helical" evidence="8">
    <location>
        <begin position="297"/>
        <end position="319"/>
    </location>
</feature>
<dbReference type="EMBL" id="JAVRRF010000009">
    <property type="protein sequence ID" value="KAK5062007.1"/>
    <property type="molecule type" value="Genomic_DNA"/>
</dbReference>
<comment type="caution">
    <text evidence="10">The sequence shown here is derived from an EMBL/GenBank/DDBJ whole genome shotgun (WGS) entry which is preliminary data.</text>
</comment>
<evidence type="ECO:0000256" key="8">
    <source>
        <dbReference type="SAM" id="Phobius"/>
    </source>
</evidence>
<comment type="similarity">
    <text evidence="2 7">Belongs to the major facilitator superfamily. Sugar transporter (TC 2.A.1.1) family.</text>
</comment>
<organism evidence="10 11">
    <name type="scientific">Exophiala sideris</name>
    <dbReference type="NCBI Taxonomy" id="1016849"/>
    <lineage>
        <taxon>Eukaryota</taxon>
        <taxon>Fungi</taxon>
        <taxon>Dikarya</taxon>
        <taxon>Ascomycota</taxon>
        <taxon>Pezizomycotina</taxon>
        <taxon>Eurotiomycetes</taxon>
        <taxon>Chaetothyriomycetidae</taxon>
        <taxon>Chaetothyriales</taxon>
        <taxon>Herpotrichiellaceae</taxon>
        <taxon>Exophiala</taxon>
    </lineage>
</organism>
<dbReference type="InterPro" id="IPR020846">
    <property type="entry name" value="MFS_dom"/>
</dbReference>
<feature type="transmembrane region" description="Helical" evidence="8">
    <location>
        <begin position="399"/>
        <end position="417"/>
    </location>
</feature>
<name>A0ABR0JDK8_9EURO</name>
<evidence type="ECO:0000256" key="1">
    <source>
        <dbReference type="ARBA" id="ARBA00004141"/>
    </source>
</evidence>
<dbReference type="Pfam" id="PF00083">
    <property type="entry name" value="Sugar_tr"/>
    <property type="match status" value="1"/>
</dbReference>
<feature type="transmembrane region" description="Helical" evidence="8">
    <location>
        <begin position="81"/>
        <end position="102"/>
    </location>
</feature>
<sequence>MPPFITSYGGGLDPATGAYALSARLQSIMVSIINVGEFIGAVSSFLVGDHLGRKGSFLIAMACVVVGTILQLAHVSLGELLVGRLILGYAVGLISCVVPLYIADCAPPHLRGALVSMYQFCVGQGLLLGVIVDNGTHNRTDSGSYRIPMAVQLIFPLIVVPGLLTFVPESPRWLLSKFKGDKARSALARLHGNRPEIIEGEVAIIKGSIEADEATGRSSWREIFRWGPEGRKAYLGMALQALQQATGINFITGYGIVFFFQIGFKTAFLIQIGLYLIANPALWISQYLTDKLGRRTVIMISGVLTAAVLFVVGGCGLATDKGRSIEKLIVAMVYLFLVFFNLGWGPTVWVVTSEISTGKNRNKLMALSTGTNWLFNWLVSFTFPYLFDTTAANLGPKIGFLYGSLTLAATAWVYWFLPETAGRTLEEIHYMFEQGVPAREFKSTVIEQPTSMTLEDQKIAQAQVEEDIGVPQMHGQLGLA</sequence>
<keyword evidence="4 8" id="KW-0812">Transmembrane</keyword>
<evidence type="ECO:0000313" key="11">
    <source>
        <dbReference type="Proteomes" id="UP001345691"/>
    </source>
</evidence>
<accession>A0ABR0JDK8</accession>
<evidence type="ECO:0000256" key="6">
    <source>
        <dbReference type="ARBA" id="ARBA00023136"/>
    </source>
</evidence>
<dbReference type="InterPro" id="IPR005828">
    <property type="entry name" value="MFS_sugar_transport-like"/>
</dbReference>